<gene>
    <name evidence="2" type="ORF">Taro_036818</name>
</gene>
<name>A0A843W9G0_COLES</name>
<comment type="caution">
    <text evidence="2">The sequence shown here is derived from an EMBL/GenBank/DDBJ whole genome shotgun (WGS) entry which is preliminary data.</text>
</comment>
<feature type="compositionally biased region" description="Polar residues" evidence="1">
    <location>
        <begin position="59"/>
        <end position="70"/>
    </location>
</feature>
<dbReference type="Proteomes" id="UP000652761">
    <property type="component" value="Unassembled WGS sequence"/>
</dbReference>
<protein>
    <submittedName>
        <fullName evidence="2">Uncharacterized protein</fullName>
    </submittedName>
</protein>
<accession>A0A843W9G0</accession>
<reference evidence="2" key="1">
    <citation type="submission" date="2017-07" db="EMBL/GenBank/DDBJ databases">
        <title>Taro Niue Genome Assembly and Annotation.</title>
        <authorList>
            <person name="Atibalentja N."/>
            <person name="Keating K."/>
            <person name="Fields C.J."/>
        </authorList>
    </citation>
    <scope>NUCLEOTIDE SEQUENCE</scope>
    <source>
        <strain evidence="2">Niue_2</strain>
        <tissue evidence="2">Leaf</tissue>
    </source>
</reference>
<sequence length="92" mass="10185">MAPRRHRQVRELIEQQGELDMPVLGQVEEEASAEESQQQQQVSSSSSSGTSPSHSSTQIGSPWLSSSSGPYTKKRGSLGWQQREVSLQYLPQ</sequence>
<dbReference type="AlphaFoldDB" id="A0A843W9G0"/>
<feature type="compositionally biased region" description="Low complexity" evidence="1">
    <location>
        <begin position="34"/>
        <end position="58"/>
    </location>
</feature>
<evidence type="ECO:0000256" key="1">
    <source>
        <dbReference type="SAM" id="MobiDB-lite"/>
    </source>
</evidence>
<evidence type="ECO:0000313" key="2">
    <source>
        <dbReference type="EMBL" id="MQM04027.1"/>
    </source>
</evidence>
<evidence type="ECO:0000313" key="3">
    <source>
        <dbReference type="Proteomes" id="UP000652761"/>
    </source>
</evidence>
<organism evidence="2 3">
    <name type="scientific">Colocasia esculenta</name>
    <name type="common">Wild taro</name>
    <name type="synonym">Arum esculentum</name>
    <dbReference type="NCBI Taxonomy" id="4460"/>
    <lineage>
        <taxon>Eukaryota</taxon>
        <taxon>Viridiplantae</taxon>
        <taxon>Streptophyta</taxon>
        <taxon>Embryophyta</taxon>
        <taxon>Tracheophyta</taxon>
        <taxon>Spermatophyta</taxon>
        <taxon>Magnoliopsida</taxon>
        <taxon>Liliopsida</taxon>
        <taxon>Araceae</taxon>
        <taxon>Aroideae</taxon>
        <taxon>Colocasieae</taxon>
        <taxon>Colocasia</taxon>
    </lineage>
</organism>
<dbReference type="EMBL" id="NMUH01003142">
    <property type="protein sequence ID" value="MQM04027.1"/>
    <property type="molecule type" value="Genomic_DNA"/>
</dbReference>
<feature type="region of interest" description="Disordered" evidence="1">
    <location>
        <begin position="29"/>
        <end position="79"/>
    </location>
</feature>
<keyword evidence="3" id="KW-1185">Reference proteome</keyword>
<proteinExistence type="predicted"/>